<protein>
    <recommendedName>
        <fullName evidence="1">DUF6630 domain-containing protein</fullName>
    </recommendedName>
</protein>
<gene>
    <name evidence="2" type="ORF">DL347_17735</name>
</gene>
<evidence type="ECO:0000313" key="3">
    <source>
        <dbReference type="Proteomes" id="UP000255541"/>
    </source>
</evidence>
<feature type="domain" description="DUF6630" evidence="1">
    <location>
        <begin position="22"/>
        <end position="70"/>
    </location>
</feature>
<dbReference type="Proteomes" id="UP000255541">
    <property type="component" value="Unassembled WGS sequence"/>
</dbReference>
<organism evidence="2 3">
    <name type="scientific">Pseudomonas fluorescens</name>
    <dbReference type="NCBI Taxonomy" id="294"/>
    <lineage>
        <taxon>Bacteria</taxon>
        <taxon>Pseudomonadati</taxon>
        <taxon>Pseudomonadota</taxon>
        <taxon>Gammaproteobacteria</taxon>
        <taxon>Pseudomonadales</taxon>
        <taxon>Pseudomonadaceae</taxon>
        <taxon>Pseudomonas</taxon>
    </lineage>
</organism>
<reference evidence="2 3" key="1">
    <citation type="submission" date="2018-07" db="EMBL/GenBank/DDBJ databases">
        <title>Draft Genome Sequence of Pseudomonas fluorescens AHK-1 associated with canker disease of kiwifruit.</title>
        <authorList>
            <person name="Wu Z."/>
        </authorList>
    </citation>
    <scope>NUCLEOTIDE SEQUENCE [LARGE SCALE GENOMIC DNA]</scope>
    <source>
        <strain evidence="2 3">AHK-1</strain>
    </source>
</reference>
<dbReference type="AlphaFoldDB" id="A0A7Z6QRA4"/>
<dbReference type="RefSeq" id="WP_065941720.1">
    <property type="nucleotide sequence ID" value="NZ_QRBA01000009.1"/>
</dbReference>
<dbReference type="EMBL" id="QRBA01000009">
    <property type="protein sequence ID" value="RDS90032.1"/>
    <property type="molecule type" value="Genomic_DNA"/>
</dbReference>
<dbReference type="InterPro" id="IPR046582">
    <property type="entry name" value="DUF6630"/>
</dbReference>
<evidence type="ECO:0000313" key="2">
    <source>
        <dbReference type="EMBL" id="RDS90032.1"/>
    </source>
</evidence>
<evidence type="ECO:0000259" key="1">
    <source>
        <dbReference type="Pfam" id="PF20335"/>
    </source>
</evidence>
<name>A0A7Z6QRA4_PSEFL</name>
<sequence>MGILDRLFGGRFTMPPPEETNLFDQWLARFGKRFLHLDSGGENYDGFIVDADRLEDVIELAGRAGIHVRLESF</sequence>
<proteinExistence type="predicted"/>
<comment type="caution">
    <text evidence="2">The sequence shown here is derived from an EMBL/GenBank/DDBJ whole genome shotgun (WGS) entry which is preliminary data.</text>
</comment>
<dbReference type="Pfam" id="PF20335">
    <property type="entry name" value="DUF6630"/>
    <property type="match status" value="1"/>
</dbReference>
<accession>A0A7Z6QRA4</accession>